<dbReference type="GO" id="GO:0036064">
    <property type="term" value="C:ciliary basal body"/>
    <property type="evidence" value="ECO:0007669"/>
    <property type="project" value="TreeGrafter"/>
</dbReference>
<dbReference type="GO" id="GO:0005930">
    <property type="term" value="C:axoneme"/>
    <property type="evidence" value="ECO:0007669"/>
    <property type="project" value="TreeGrafter"/>
</dbReference>
<dbReference type="PANTHER" id="PTHR15722">
    <property type="entry name" value="IFT140/172-RELATED"/>
    <property type="match status" value="1"/>
</dbReference>
<dbReference type="EMBL" id="JARJCW010000008">
    <property type="protein sequence ID" value="KAJ7221653.1"/>
    <property type="molecule type" value="Genomic_DNA"/>
</dbReference>
<evidence type="ECO:0000256" key="3">
    <source>
        <dbReference type="ARBA" id="ARBA00022737"/>
    </source>
</evidence>
<comment type="caution">
    <text evidence="7">The sequence shown here is derived from an EMBL/GenBank/DDBJ whole genome shotgun (WGS) entry which is preliminary data.</text>
</comment>
<evidence type="ECO:0000256" key="6">
    <source>
        <dbReference type="SAM" id="MobiDB-lite"/>
    </source>
</evidence>
<keyword evidence="3" id="KW-0677">Repeat</keyword>
<gene>
    <name evidence="7" type="ORF">GGX14DRAFT_430596</name>
</gene>
<dbReference type="GO" id="GO:0042073">
    <property type="term" value="P:intraciliary transport"/>
    <property type="evidence" value="ECO:0007669"/>
    <property type="project" value="TreeGrafter"/>
</dbReference>
<sequence length="476" mass="51939">MDVSDPTNETSHFYNRISAAAVVPQSLKDRTWRDVDETSTEPMAVDKAGLEKTTASLLSRISLDSLKANILERNPTSPSSSSSNKDIALSSRVNSANSVTSTSAKKGLVQLPTLTHPLPVKPPPSASVSRGAKRERPPSDLWTAPGIVRIRKRNWPTAERTRSDLLKGDGDLGILSIAFNVDSSCFALICRDRTLRIWNNKAQAEVAQLPHNSAVVGMAWLDEEEDVMSLTEDGELGKWVRMGRKADWQWSRIMNVGSEQHAPEDKVCLACARGRIAVAFPRSGVKVWIWQKGTWRAQRSISRTNVTALKFIDGGDALLGGTREGVVWRCAVPNGTMKVYAFLQSSITSIAINPTGTQALIAQAGGSACLVNLGSQDEKRVRQSYLDDDLRDGSLGALFAAQGKTLVFGTMDGCLLLWDAQKGSIFYGMEYEVACCDGPQSCVVAGTRDGRLLWWPHPKSQPSTSSHTSRKRAKLK</sequence>
<comment type="subcellular location">
    <subcellularLocation>
        <location evidence="1">Cell projection</location>
        <location evidence="1">Cilium</location>
    </subcellularLocation>
</comment>
<evidence type="ECO:0000256" key="2">
    <source>
        <dbReference type="ARBA" id="ARBA00022574"/>
    </source>
</evidence>
<evidence type="ECO:0000313" key="7">
    <source>
        <dbReference type="EMBL" id="KAJ7221653.1"/>
    </source>
</evidence>
<dbReference type="AlphaFoldDB" id="A0AAD6YKP6"/>
<dbReference type="Gene3D" id="2.130.10.10">
    <property type="entry name" value="YVTN repeat-like/Quinoprotein amine dehydrogenase"/>
    <property type="match status" value="2"/>
</dbReference>
<reference evidence="7" key="1">
    <citation type="submission" date="2023-03" db="EMBL/GenBank/DDBJ databases">
        <title>Massive genome expansion in bonnet fungi (Mycena s.s.) driven by repeated elements and novel gene families across ecological guilds.</title>
        <authorList>
            <consortium name="Lawrence Berkeley National Laboratory"/>
            <person name="Harder C.B."/>
            <person name="Miyauchi S."/>
            <person name="Viragh M."/>
            <person name="Kuo A."/>
            <person name="Thoen E."/>
            <person name="Andreopoulos B."/>
            <person name="Lu D."/>
            <person name="Skrede I."/>
            <person name="Drula E."/>
            <person name="Henrissat B."/>
            <person name="Morin E."/>
            <person name="Kohler A."/>
            <person name="Barry K."/>
            <person name="LaButti K."/>
            <person name="Morin E."/>
            <person name="Salamov A."/>
            <person name="Lipzen A."/>
            <person name="Mereny Z."/>
            <person name="Hegedus B."/>
            <person name="Baldrian P."/>
            <person name="Stursova M."/>
            <person name="Weitz H."/>
            <person name="Taylor A."/>
            <person name="Grigoriev I.V."/>
            <person name="Nagy L.G."/>
            <person name="Martin F."/>
            <person name="Kauserud H."/>
        </authorList>
    </citation>
    <scope>NUCLEOTIDE SEQUENCE</scope>
    <source>
        <strain evidence="7">9144</strain>
    </source>
</reference>
<evidence type="ECO:0000256" key="4">
    <source>
        <dbReference type="ARBA" id="ARBA00023069"/>
    </source>
</evidence>
<keyword evidence="2" id="KW-0853">WD repeat</keyword>
<evidence type="ECO:0000313" key="8">
    <source>
        <dbReference type="Proteomes" id="UP001219525"/>
    </source>
</evidence>
<dbReference type="Pfam" id="PF00400">
    <property type="entry name" value="WD40"/>
    <property type="match status" value="1"/>
</dbReference>
<dbReference type="SUPFAM" id="SSF50978">
    <property type="entry name" value="WD40 repeat-like"/>
    <property type="match status" value="1"/>
</dbReference>
<proteinExistence type="predicted"/>
<keyword evidence="8" id="KW-1185">Reference proteome</keyword>
<feature type="region of interest" description="Disordered" evidence="6">
    <location>
        <begin position="107"/>
        <end position="141"/>
    </location>
</feature>
<dbReference type="InterPro" id="IPR001680">
    <property type="entry name" value="WD40_rpt"/>
</dbReference>
<keyword evidence="4" id="KW-0969">Cilium</keyword>
<dbReference type="InterPro" id="IPR015943">
    <property type="entry name" value="WD40/YVTN_repeat-like_dom_sf"/>
</dbReference>
<feature type="region of interest" description="Disordered" evidence="6">
    <location>
        <begin position="455"/>
        <end position="476"/>
    </location>
</feature>
<accession>A0AAD6YKP6</accession>
<dbReference type="SMART" id="SM00320">
    <property type="entry name" value="WD40"/>
    <property type="match status" value="4"/>
</dbReference>
<organism evidence="7 8">
    <name type="scientific">Mycena pura</name>
    <dbReference type="NCBI Taxonomy" id="153505"/>
    <lineage>
        <taxon>Eukaryota</taxon>
        <taxon>Fungi</taxon>
        <taxon>Dikarya</taxon>
        <taxon>Basidiomycota</taxon>
        <taxon>Agaricomycotina</taxon>
        <taxon>Agaricomycetes</taxon>
        <taxon>Agaricomycetidae</taxon>
        <taxon>Agaricales</taxon>
        <taxon>Marasmiineae</taxon>
        <taxon>Mycenaceae</taxon>
        <taxon>Mycena</taxon>
    </lineage>
</organism>
<keyword evidence="5" id="KW-0966">Cell projection</keyword>
<dbReference type="Proteomes" id="UP001219525">
    <property type="component" value="Unassembled WGS sequence"/>
</dbReference>
<dbReference type="InterPro" id="IPR036322">
    <property type="entry name" value="WD40_repeat_dom_sf"/>
</dbReference>
<protein>
    <submittedName>
        <fullName evidence="7">WD40-repeat-containing domain protein</fullName>
    </submittedName>
</protein>
<name>A0AAD6YKP6_9AGAR</name>
<evidence type="ECO:0000256" key="5">
    <source>
        <dbReference type="ARBA" id="ARBA00023273"/>
    </source>
</evidence>
<evidence type="ECO:0000256" key="1">
    <source>
        <dbReference type="ARBA" id="ARBA00004138"/>
    </source>
</evidence>